<evidence type="ECO:0000313" key="1">
    <source>
        <dbReference type="EMBL" id="KAG0563071.1"/>
    </source>
</evidence>
<sequence length="57" mass="6633">MPHKILPKTLNSPPRRTLYRWIPYEKAVILDYSYSPIEAKLTKISSSKVCCPNDLQQ</sequence>
<protein>
    <submittedName>
        <fullName evidence="1">Uncharacterized protein</fullName>
    </submittedName>
</protein>
<proteinExistence type="predicted"/>
<accession>A0A8T0GTP2</accession>
<reference evidence="1" key="1">
    <citation type="submission" date="2020-06" db="EMBL/GenBank/DDBJ databases">
        <title>WGS assembly of Ceratodon purpureus strain R40.</title>
        <authorList>
            <person name="Carey S.B."/>
            <person name="Jenkins J."/>
            <person name="Shu S."/>
            <person name="Lovell J.T."/>
            <person name="Sreedasyam A."/>
            <person name="Maumus F."/>
            <person name="Tiley G.P."/>
            <person name="Fernandez-Pozo N."/>
            <person name="Barry K."/>
            <person name="Chen C."/>
            <person name="Wang M."/>
            <person name="Lipzen A."/>
            <person name="Daum C."/>
            <person name="Saski C.A."/>
            <person name="Payton A.C."/>
            <person name="Mcbreen J.C."/>
            <person name="Conrad R.E."/>
            <person name="Kollar L.M."/>
            <person name="Olsson S."/>
            <person name="Huttunen S."/>
            <person name="Landis J.B."/>
            <person name="Wickett N.J."/>
            <person name="Johnson M.G."/>
            <person name="Rensing S.A."/>
            <person name="Grimwood J."/>
            <person name="Schmutz J."/>
            <person name="Mcdaniel S.F."/>
        </authorList>
    </citation>
    <scope>NUCLEOTIDE SEQUENCE</scope>
    <source>
        <strain evidence="1">R40</strain>
    </source>
</reference>
<keyword evidence="2" id="KW-1185">Reference proteome</keyword>
<name>A0A8T0GTP2_CERPU</name>
<dbReference type="EMBL" id="CM026429">
    <property type="protein sequence ID" value="KAG0563071.1"/>
    <property type="molecule type" value="Genomic_DNA"/>
</dbReference>
<dbReference type="Proteomes" id="UP000822688">
    <property type="component" value="Chromosome 8"/>
</dbReference>
<gene>
    <name evidence="1" type="ORF">KC19_8G002900</name>
</gene>
<dbReference type="AlphaFoldDB" id="A0A8T0GTP2"/>
<organism evidence="1 2">
    <name type="scientific">Ceratodon purpureus</name>
    <name type="common">Fire moss</name>
    <name type="synonym">Dicranum purpureum</name>
    <dbReference type="NCBI Taxonomy" id="3225"/>
    <lineage>
        <taxon>Eukaryota</taxon>
        <taxon>Viridiplantae</taxon>
        <taxon>Streptophyta</taxon>
        <taxon>Embryophyta</taxon>
        <taxon>Bryophyta</taxon>
        <taxon>Bryophytina</taxon>
        <taxon>Bryopsida</taxon>
        <taxon>Dicranidae</taxon>
        <taxon>Pseudoditrichales</taxon>
        <taxon>Ditrichaceae</taxon>
        <taxon>Ceratodon</taxon>
    </lineage>
</organism>
<comment type="caution">
    <text evidence="1">The sequence shown here is derived from an EMBL/GenBank/DDBJ whole genome shotgun (WGS) entry which is preliminary data.</text>
</comment>
<evidence type="ECO:0000313" key="2">
    <source>
        <dbReference type="Proteomes" id="UP000822688"/>
    </source>
</evidence>